<gene>
    <name evidence="1" type="ORF">GMARGA_LOCUS22387</name>
</gene>
<dbReference type="EMBL" id="CAJVQB010021568">
    <property type="protein sequence ID" value="CAG8797428.1"/>
    <property type="molecule type" value="Genomic_DNA"/>
</dbReference>
<accession>A0ABN7VSS6</accession>
<organism evidence="1 2">
    <name type="scientific">Gigaspora margarita</name>
    <dbReference type="NCBI Taxonomy" id="4874"/>
    <lineage>
        <taxon>Eukaryota</taxon>
        <taxon>Fungi</taxon>
        <taxon>Fungi incertae sedis</taxon>
        <taxon>Mucoromycota</taxon>
        <taxon>Glomeromycotina</taxon>
        <taxon>Glomeromycetes</taxon>
        <taxon>Diversisporales</taxon>
        <taxon>Gigasporaceae</taxon>
        <taxon>Gigaspora</taxon>
    </lineage>
</organism>
<keyword evidence="2" id="KW-1185">Reference proteome</keyword>
<proteinExistence type="predicted"/>
<feature type="non-terminal residue" evidence="1">
    <location>
        <position position="405"/>
    </location>
</feature>
<name>A0ABN7VSS6_GIGMA</name>
<evidence type="ECO:0000313" key="1">
    <source>
        <dbReference type="EMBL" id="CAG8797428.1"/>
    </source>
</evidence>
<reference evidence="1 2" key="1">
    <citation type="submission" date="2021-06" db="EMBL/GenBank/DDBJ databases">
        <authorList>
            <person name="Kallberg Y."/>
            <person name="Tangrot J."/>
            <person name="Rosling A."/>
        </authorList>
    </citation>
    <scope>NUCLEOTIDE SEQUENCE [LARGE SCALE GENOMIC DNA]</scope>
    <source>
        <strain evidence="1 2">120-4 pot B 10/14</strain>
    </source>
</reference>
<protein>
    <submittedName>
        <fullName evidence="1">16783_t:CDS:1</fullName>
    </submittedName>
</protein>
<dbReference type="Proteomes" id="UP000789901">
    <property type="component" value="Unassembled WGS sequence"/>
</dbReference>
<sequence length="405" mass="45863">MAMFANYSESFSSVYFRAKSYIKNVMEATDKEKIWWVEGTYPSIKGERLPLVLARDVLFKVFAKKSENAKAGRFWDYDKGTVTIIELPSGDHEGAIIEFNRQIFDQFRNVASRDNIRGWGAKSLYDLTTGEYKEPDACFVPRRLLNLPNPVPNPCDNGGNPWPTIILEVVSFETLEHVKDKINNFWLGPNRCEDVIVIKLGNWSNKRRNRNGQPLRRLRCLKFCRRTTLQLNENATTFDPIQEIEFGTVGASGRASNFCSAPQTKWLTIDRDCIYAGCAPPLPPLQVLSQTSAPGNVSSDLSHNTKSVNIVNDQDLKSCETKTVNNVNEKLTHNTETINNISQERKSNTNSTEDLVSEFVQGLLQEFTTHNNQLSQSTTSSIPLSHIFNLENEISKEDKSLLEVE</sequence>
<evidence type="ECO:0000313" key="2">
    <source>
        <dbReference type="Proteomes" id="UP000789901"/>
    </source>
</evidence>
<comment type="caution">
    <text evidence="1">The sequence shown here is derived from an EMBL/GenBank/DDBJ whole genome shotgun (WGS) entry which is preliminary data.</text>
</comment>